<dbReference type="PaxDb" id="3708-A0A078ID47"/>
<dbReference type="EMBL" id="LK032795">
    <property type="protein sequence ID" value="CDY48825.1"/>
    <property type="molecule type" value="Genomic_DNA"/>
</dbReference>
<keyword evidence="3" id="KW-1185">Reference proteome</keyword>
<dbReference type="InterPro" id="IPR006852">
    <property type="entry name" value="TOD1_MUCI70"/>
</dbReference>
<dbReference type="InterPro" id="IPR048354">
    <property type="entry name" value="TOD1_MUCI70_glycTrfase_dom"/>
</dbReference>
<sequence length="160" mass="18115">MIYLITKKLSGGITYQELEGLADPMRKEIALDRKENDSVLMQALLFVGTGHVLICLLRTRLLQRESSFQANTCFGALWVFNENGGFRILDENKKYMRSFQIVVSACAFGGGDNLDQPIGMSKASPQKYGFNARTALGFGMMLHSQRRKQRVIRLARLSYR</sequence>
<proteinExistence type="predicted"/>
<dbReference type="PANTHER" id="PTHR12956:SF17">
    <property type="entry name" value="OS01G0749100 PROTEIN"/>
    <property type="match status" value="1"/>
</dbReference>
<evidence type="ECO:0000313" key="2">
    <source>
        <dbReference type="EMBL" id="CDY48825.1"/>
    </source>
</evidence>
<name>A0A078ID47_BRANA</name>
<organism evidence="2 3">
    <name type="scientific">Brassica napus</name>
    <name type="common">Rape</name>
    <dbReference type="NCBI Taxonomy" id="3708"/>
    <lineage>
        <taxon>Eukaryota</taxon>
        <taxon>Viridiplantae</taxon>
        <taxon>Streptophyta</taxon>
        <taxon>Embryophyta</taxon>
        <taxon>Tracheophyta</taxon>
        <taxon>Spermatophyta</taxon>
        <taxon>Magnoliopsida</taxon>
        <taxon>eudicotyledons</taxon>
        <taxon>Gunneridae</taxon>
        <taxon>Pentapetalae</taxon>
        <taxon>rosids</taxon>
        <taxon>malvids</taxon>
        <taxon>Brassicales</taxon>
        <taxon>Brassicaceae</taxon>
        <taxon>Brassiceae</taxon>
        <taxon>Brassica</taxon>
    </lineage>
</organism>
<dbReference type="Proteomes" id="UP000028999">
    <property type="component" value="Unassembled WGS sequence"/>
</dbReference>
<evidence type="ECO:0000313" key="3">
    <source>
        <dbReference type="Proteomes" id="UP000028999"/>
    </source>
</evidence>
<dbReference type="PANTHER" id="PTHR12956">
    <property type="entry name" value="ALKALINE CERAMIDASE-RELATED"/>
    <property type="match status" value="1"/>
</dbReference>
<dbReference type="STRING" id="3708.A0A078ID47"/>
<reference evidence="2 3" key="1">
    <citation type="journal article" date="2014" name="Science">
        <title>Plant genetics. Early allopolyploid evolution in the post-Neolithic Brassica napus oilseed genome.</title>
        <authorList>
            <person name="Chalhoub B."/>
            <person name="Denoeud F."/>
            <person name="Liu S."/>
            <person name="Parkin I.A."/>
            <person name="Tang H."/>
            <person name="Wang X."/>
            <person name="Chiquet J."/>
            <person name="Belcram H."/>
            <person name="Tong C."/>
            <person name="Samans B."/>
            <person name="Correa M."/>
            <person name="Da Silva C."/>
            <person name="Just J."/>
            <person name="Falentin C."/>
            <person name="Koh C.S."/>
            <person name="Le Clainche I."/>
            <person name="Bernard M."/>
            <person name="Bento P."/>
            <person name="Noel B."/>
            <person name="Labadie K."/>
            <person name="Alberti A."/>
            <person name="Charles M."/>
            <person name="Arnaud D."/>
            <person name="Guo H."/>
            <person name="Daviaud C."/>
            <person name="Alamery S."/>
            <person name="Jabbari K."/>
            <person name="Zhao M."/>
            <person name="Edger P.P."/>
            <person name="Chelaifa H."/>
            <person name="Tack D."/>
            <person name="Lassalle G."/>
            <person name="Mestiri I."/>
            <person name="Schnel N."/>
            <person name="Le Paslier M.C."/>
            <person name="Fan G."/>
            <person name="Renault V."/>
            <person name="Bayer P.E."/>
            <person name="Golicz A.A."/>
            <person name="Manoli S."/>
            <person name="Lee T.H."/>
            <person name="Thi V.H."/>
            <person name="Chalabi S."/>
            <person name="Hu Q."/>
            <person name="Fan C."/>
            <person name="Tollenaere R."/>
            <person name="Lu Y."/>
            <person name="Battail C."/>
            <person name="Shen J."/>
            <person name="Sidebottom C.H."/>
            <person name="Wang X."/>
            <person name="Canaguier A."/>
            <person name="Chauveau A."/>
            <person name="Berard A."/>
            <person name="Deniot G."/>
            <person name="Guan M."/>
            <person name="Liu Z."/>
            <person name="Sun F."/>
            <person name="Lim Y.P."/>
            <person name="Lyons E."/>
            <person name="Town C.D."/>
            <person name="Bancroft I."/>
            <person name="Wang X."/>
            <person name="Meng J."/>
            <person name="Ma J."/>
            <person name="Pires J.C."/>
            <person name="King G.J."/>
            <person name="Brunel D."/>
            <person name="Delourme R."/>
            <person name="Renard M."/>
            <person name="Aury J.M."/>
            <person name="Adams K.L."/>
            <person name="Batley J."/>
            <person name="Snowdon R.J."/>
            <person name="Tost J."/>
            <person name="Edwards D."/>
            <person name="Zhou Y."/>
            <person name="Hua W."/>
            <person name="Sharpe A.G."/>
            <person name="Paterson A.H."/>
            <person name="Guan C."/>
            <person name="Wincker P."/>
        </authorList>
    </citation>
    <scope>NUCLEOTIDE SEQUENCE [LARGE SCALE GENOMIC DNA]</scope>
    <source>
        <strain evidence="3">cv. Darmor-bzh</strain>
    </source>
</reference>
<evidence type="ECO:0000259" key="1">
    <source>
        <dbReference type="Pfam" id="PF04765"/>
    </source>
</evidence>
<protein>
    <submittedName>
        <fullName evidence="2">BnaC01g43330D protein</fullName>
    </submittedName>
</protein>
<feature type="domain" description="TOD1/MUCI70 glycosyltransferase-like" evidence="1">
    <location>
        <begin position="62"/>
        <end position="130"/>
    </location>
</feature>
<accession>A0A078ID47</accession>
<dbReference type="Gramene" id="CDY48825">
    <property type="protein sequence ID" value="CDY48825"/>
    <property type="gene ID" value="GSBRNA2T00091853001"/>
</dbReference>
<gene>
    <name evidence="2" type="primary">BnaC01g43330D</name>
    <name evidence="2" type="ORF">GSBRNA2T00091853001</name>
</gene>
<dbReference type="AlphaFoldDB" id="A0A078ID47"/>
<dbReference type="Pfam" id="PF04765">
    <property type="entry name" value="TOD1_MUCI70"/>
    <property type="match status" value="1"/>
</dbReference>